<dbReference type="InterPro" id="IPR058564">
    <property type="entry name" value="TPR_TRAPPC9_Trs120"/>
</dbReference>
<organism evidence="9 10">
    <name type="scientific">Tremella mesenterica</name>
    <name type="common">Jelly fungus</name>
    <dbReference type="NCBI Taxonomy" id="5217"/>
    <lineage>
        <taxon>Eukaryota</taxon>
        <taxon>Fungi</taxon>
        <taxon>Dikarya</taxon>
        <taxon>Basidiomycota</taxon>
        <taxon>Agaricomycotina</taxon>
        <taxon>Tremellomycetes</taxon>
        <taxon>Tremellales</taxon>
        <taxon>Tremellaceae</taxon>
        <taxon>Tremella</taxon>
    </lineage>
</organism>
<feature type="region of interest" description="Disordered" evidence="3">
    <location>
        <begin position="300"/>
        <end position="417"/>
    </location>
</feature>
<feature type="region of interest" description="Disordered" evidence="3">
    <location>
        <begin position="217"/>
        <end position="253"/>
    </location>
</feature>
<dbReference type="Pfam" id="PF26282">
    <property type="entry name" value="Ig_TRAPPC9-Trs120_3rd"/>
    <property type="match status" value="1"/>
</dbReference>
<evidence type="ECO:0000313" key="9">
    <source>
        <dbReference type="EMBL" id="RXK41654.1"/>
    </source>
</evidence>
<feature type="domain" description="Trs120/TRAPPC9 N-terminal" evidence="4">
    <location>
        <begin position="388"/>
        <end position="484"/>
    </location>
</feature>
<evidence type="ECO:0000256" key="1">
    <source>
        <dbReference type="ARBA" id="ARBA00004555"/>
    </source>
</evidence>
<dbReference type="OrthoDB" id="27962at2759"/>
<comment type="caution">
    <text evidence="9">The sequence shown here is derived from an EMBL/GenBank/DDBJ whole genome shotgun (WGS) entry which is preliminary data.</text>
</comment>
<dbReference type="InParanoid" id="A0A4Q1BU76"/>
<dbReference type="GO" id="GO:0005802">
    <property type="term" value="C:trans-Golgi network"/>
    <property type="evidence" value="ECO:0007669"/>
    <property type="project" value="TreeGrafter"/>
</dbReference>
<sequence>MDHHAPLSPLSDPISLARLRILLIPIHAHSTTSGHALSETIFDHWLSLFKRHQTLRGDELVRPSTSSSSHSRGSTSESSRLRFFPTSTGTSISRATSSNQVHLSYVGHPPARHLYPLSLVRLTEFPLVVIGIAVNPHDDRQPQGYSLSAGADGDEGDIGQVVTPTAPTFKKESIQSPPHTPARAFAETLENLFPPTSPFPIIKKLVIVPSEIPAVVTPSPSPRKTPGPNHGLGTDVKNGKRRDEGVYHAPSEGADGWVGRMLGEVIGEVFSELGDMATAFETPTGLKTLSATALPSLTSTLPHPSDYMRPSSSVSGHDPPGRSPTTTPTGISTSQSLDTLSGMGISLHRSLTPGGRPTSVGPPSQPPVQSASLAPTPSPASSSASANPFRRSTALTSPFSRANSTQSAPLPTSVPSAVPSVTKYTSATLSGVAGGRLMKVLGDMYLLAGMYGDAIKCYDDGAERCRAVGDLFWEACAREGRAVAGIGEAWEFRDGSNMAQPFPNSPIPVEILSHYLSALACLSRAPLPFPPTILSPSPMAVSGALSFPGPSSTSHVSPSSGEGLLAYLHTTLSLRISHFLLLIWAASGWGSIALSSLMTHTFPRTFPFPLTDLEVSDTRARQSRHRALVYLGQKSQLSRQTIFSHVESALAAYNRAMTKSEQLQLYVDATWLARWLDLPRKEAACAREVVKRCGAMVSEGREEARKLNRGGFSHQAGHKPFGTDPASAASVGLGLGMTVPSSAHVGVRRKESSEGNSAIMAIFSRACEIMGVPLLSFASGPKPHQQSPQKHVEGSGKMEQSFGWPELQVEMLKEGISVAESLPDQVSIIRLCLSALKELHPYLNGVSQTHLSKMYPQALAVTRRRGIDFGGIPWWLPDKIVLSLEVASLTPNRLPQEHSLAEIATNGVTRDPFLYNPRGRILEQGKTLLVANEQIEIFVTLKNPFAFELNIADLSLLTSGVHLITQPLPILLPPLSAQTVRVTCIAPQAGTLHLRGVGIRLHDGSHIEVLLPMMDDADLLKAQKRRSRMSAELSKTKRSGMEARHSVMLLEGVKHGRKSSVSVPQKWLECTVVDEQPLLWIRSTSLTHGTVMLYHGESSTIRLSLDNSSSTPVNFLKLSFDDSTQRDAQVILQEGELSPEQAYELDWDQIHNPVFSWEAPDQTIIPPNGRLTLCIKCFGKVGCTDGNIRIDYGHVVKSNDDKSFFTRHLDFPVLFTVYHTLESHSLDLTRLLPSPSLSSPETKSNGSIDQSTTKSSTSHADDILRSKLGEESDNEHCLVSLDVRNVYGVPFEVSIGRTGDKLTTPRLVPPGATERLILPIPRIRLLVKDISRPIPILTERQYVVDKRQISQAETKRKKEMFWYREQLLNLLFAKWVEPGSLRSGKLNLRHLHLSSEHLGVFRKDDLDLILMLHQNDKPCLIARTCEKIDLSLKIINRLERSFRPLMRIESLPSSSSDSSWASIEPTVNRRYSIQPHVSRNILMDGSQMTILPLLEPDGRADHTISIIFLASGTYSFRGAVEEILSEDGEETKVRFSPLLIVKVEE</sequence>
<accession>A0A4Q1BU76</accession>
<comment type="subcellular location">
    <subcellularLocation>
        <location evidence="1">Golgi apparatus</location>
    </subcellularLocation>
</comment>
<feature type="region of interest" description="Disordered" evidence="3">
    <location>
        <begin position="1236"/>
        <end position="1260"/>
    </location>
</feature>
<name>A0A4Q1BU76_TREME</name>
<feature type="compositionally biased region" description="Basic and acidic residues" evidence="3">
    <location>
        <begin position="237"/>
        <end position="246"/>
    </location>
</feature>
<dbReference type="VEuPathDB" id="FungiDB:TREMEDRAFT_26647"/>
<feature type="region of interest" description="Disordered" evidence="3">
    <location>
        <begin position="59"/>
        <end position="89"/>
    </location>
</feature>
<dbReference type="Pfam" id="PF26280">
    <property type="entry name" value="Ig_TRAPPC9-Trs120_2nd"/>
    <property type="match status" value="1"/>
</dbReference>
<evidence type="ECO:0000259" key="4">
    <source>
        <dbReference type="Pfam" id="PF08626"/>
    </source>
</evidence>
<evidence type="ECO:0000259" key="5">
    <source>
        <dbReference type="Pfam" id="PF26251"/>
    </source>
</evidence>
<dbReference type="Pfam" id="PF26283">
    <property type="entry name" value="Ig_TRAPPC9-Trs120_4th"/>
    <property type="match status" value="1"/>
</dbReference>
<dbReference type="PANTHER" id="PTHR21512:SF5">
    <property type="entry name" value="TRAFFICKING PROTEIN PARTICLE COMPLEX SUBUNIT 9"/>
    <property type="match status" value="1"/>
</dbReference>
<gene>
    <name evidence="9" type="ORF">M231_01154</name>
</gene>
<dbReference type="InterPro" id="IPR058568">
    <property type="entry name" value="Ig_TRAPPC9_Trs120_4th"/>
</dbReference>
<evidence type="ECO:0000256" key="2">
    <source>
        <dbReference type="ARBA" id="ARBA00023034"/>
    </source>
</evidence>
<dbReference type="InterPro" id="IPR058565">
    <property type="entry name" value="Ig_TRAPPC9_Trs120_1st"/>
</dbReference>
<evidence type="ECO:0000259" key="8">
    <source>
        <dbReference type="Pfam" id="PF26283"/>
    </source>
</evidence>
<dbReference type="InterPro" id="IPR013935">
    <property type="entry name" value="Trs120_TRAPPC9"/>
</dbReference>
<feature type="compositionally biased region" description="Low complexity" evidence="3">
    <location>
        <begin position="357"/>
        <end position="386"/>
    </location>
</feature>
<keyword evidence="10" id="KW-1185">Reference proteome</keyword>
<dbReference type="Proteomes" id="UP000289152">
    <property type="component" value="Unassembled WGS sequence"/>
</dbReference>
<evidence type="ECO:0000259" key="7">
    <source>
        <dbReference type="Pfam" id="PF26282"/>
    </source>
</evidence>
<dbReference type="STRING" id="5217.A0A4Q1BU76"/>
<dbReference type="Pfam" id="PF08626">
    <property type="entry name" value="TRAPPC9-Trs120"/>
    <property type="match status" value="1"/>
</dbReference>
<dbReference type="PANTHER" id="PTHR21512">
    <property type="entry name" value="TRAFFICKING PROTEIN PARTICLE COMPLEX SUBUNIT 9"/>
    <property type="match status" value="1"/>
</dbReference>
<feature type="domain" description="Trs120/TRAPPC9 third Ig-like" evidence="7">
    <location>
        <begin position="1252"/>
        <end position="1398"/>
    </location>
</feature>
<feature type="domain" description="Trs120/TRAPPC9 fourth Ig-like" evidence="8">
    <location>
        <begin position="1425"/>
        <end position="1530"/>
    </location>
</feature>
<dbReference type="EMBL" id="SDIL01000007">
    <property type="protein sequence ID" value="RXK41654.1"/>
    <property type="molecule type" value="Genomic_DNA"/>
</dbReference>
<feature type="domain" description="Trs120/TRAPPC9 TPR region" evidence="5">
    <location>
        <begin position="574"/>
        <end position="865"/>
    </location>
</feature>
<dbReference type="Pfam" id="PF26251">
    <property type="entry name" value="TPR_TRAPPC9-Trs120"/>
    <property type="match status" value="1"/>
</dbReference>
<dbReference type="InterPro" id="IPR058567">
    <property type="entry name" value="Ig_TRAPPC9_Trs120_3rd"/>
</dbReference>
<proteinExistence type="predicted"/>
<feature type="compositionally biased region" description="Low complexity" evidence="3">
    <location>
        <begin position="64"/>
        <end position="78"/>
    </location>
</feature>
<evidence type="ECO:0000313" key="10">
    <source>
        <dbReference type="Proteomes" id="UP000289152"/>
    </source>
</evidence>
<dbReference type="InterPro" id="IPR058563">
    <property type="entry name" value="Trs120_TRAPPC9_N"/>
</dbReference>
<feature type="compositionally biased region" description="Polar residues" evidence="3">
    <location>
        <begin position="1241"/>
        <end position="1258"/>
    </location>
</feature>
<dbReference type="FunCoup" id="A0A4Q1BU76">
    <property type="interactions" value="61"/>
</dbReference>
<feature type="compositionally biased region" description="Low complexity" evidence="3">
    <location>
        <begin position="323"/>
        <end position="336"/>
    </location>
</feature>
<evidence type="ECO:0000259" key="6">
    <source>
        <dbReference type="Pfam" id="PF26254"/>
    </source>
</evidence>
<feature type="domain" description="Trs120/TRAPPC9 first Ig-like" evidence="6">
    <location>
        <begin position="881"/>
        <end position="1074"/>
    </location>
</feature>
<reference evidence="9 10" key="1">
    <citation type="submission" date="2016-06" db="EMBL/GenBank/DDBJ databases">
        <title>Evolution of pathogenesis and genome organization in the Tremellales.</title>
        <authorList>
            <person name="Cuomo C."/>
            <person name="Litvintseva A."/>
            <person name="Heitman J."/>
            <person name="Chen Y."/>
            <person name="Sun S."/>
            <person name="Springer D."/>
            <person name="Dromer F."/>
            <person name="Young S."/>
            <person name="Zeng Q."/>
            <person name="Chapman S."/>
            <person name="Gujja S."/>
            <person name="Saif S."/>
            <person name="Birren B."/>
        </authorList>
    </citation>
    <scope>NUCLEOTIDE SEQUENCE [LARGE SCALE GENOMIC DNA]</scope>
    <source>
        <strain evidence="9 10">ATCC 28783</strain>
    </source>
</reference>
<protein>
    <submittedName>
        <fullName evidence="9">Uncharacterized protein</fullName>
    </submittedName>
</protein>
<dbReference type="Pfam" id="PF26254">
    <property type="entry name" value="Ig_TRAPPC9-Trs120_1st"/>
    <property type="match status" value="1"/>
</dbReference>
<feature type="compositionally biased region" description="Polar residues" evidence="3">
    <location>
        <begin position="393"/>
        <end position="415"/>
    </location>
</feature>
<keyword evidence="2" id="KW-0333">Golgi apparatus</keyword>
<evidence type="ECO:0000256" key="3">
    <source>
        <dbReference type="SAM" id="MobiDB-lite"/>
    </source>
</evidence>